<evidence type="ECO:0000256" key="1">
    <source>
        <dbReference type="SAM" id="MobiDB-lite"/>
    </source>
</evidence>
<dbReference type="EMBL" id="KQ965750">
    <property type="protein sequence ID" value="KXS16888.1"/>
    <property type="molecule type" value="Genomic_DNA"/>
</dbReference>
<keyword evidence="2" id="KW-1133">Transmembrane helix</keyword>
<evidence type="ECO:0000313" key="4">
    <source>
        <dbReference type="Proteomes" id="UP000070544"/>
    </source>
</evidence>
<organism evidence="3 4">
    <name type="scientific">Gonapodya prolifera (strain JEL478)</name>
    <name type="common">Monoblepharis prolifera</name>
    <dbReference type="NCBI Taxonomy" id="1344416"/>
    <lineage>
        <taxon>Eukaryota</taxon>
        <taxon>Fungi</taxon>
        <taxon>Fungi incertae sedis</taxon>
        <taxon>Chytridiomycota</taxon>
        <taxon>Chytridiomycota incertae sedis</taxon>
        <taxon>Monoblepharidomycetes</taxon>
        <taxon>Monoblepharidales</taxon>
        <taxon>Gonapodyaceae</taxon>
        <taxon>Gonapodya</taxon>
    </lineage>
</organism>
<dbReference type="AlphaFoldDB" id="A0A139AJK0"/>
<dbReference type="Proteomes" id="UP000070544">
    <property type="component" value="Unassembled WGS sequence"/>
</dbReference>
<keyword evidence="2" id="KW-0472">Membrane</keyword>
<name>A0A139AJK0_GONPJ</name>
<feature type="transmembrane region" description="Helical" evidence="2">
    <location>
        <begin position="111"/>
        <end position="135"/>
    </location>
</feature>
<reference evidence="3 4" key="1">
    <citation type="journal article" date="2015" name="Genome Biol. Evol.">
        <title>Phylogenomic analyses indicate that early fungi evolved digesting cell walls of algal ancestors of land plants.</title>
        <authorList>
            <person name="Chang Y."/>
            <person name="Wang S."/>
            <person name="Sekimoto S."/>
            <person name="Aerts A.L."/>
            <person name="Choi C."/>
            <person name="Clum A."/>
            <person name="LaButti K.M."/>
            <person name="Lindquist E.A."/>
            <person name="Yee Ngan C."/>
            <person name="Ohm R.A."/>
            <person name="Salamov A.A."/>
            <person name="Grigoriev I.V."/>
            <person name="Spatafora J.W."/>
            <person name="Berbee M.L."/>
        </authorList>
    </citation>
    <scope>NUCLEOTIDE SEQUENCE [LARGE SCALE GENOMIC DNA]</scope>
    <source>
        <strain evidence="3 4">JEL478</strain>
    </source>
</reference>
<evidence type="ECO:0008006" key="5">
    <source>
        <dbReference type="Google" id="ProtNLM"/>
    </source>
</evidence>
<dbReference type="OrthoDB" id="2175716at2759"/>
<protein>
    <recommendedName>
        <fullName evidence="5">Sensor domain-containing protein</fullName>
    </recommendedName>
</protein>
<keyword evidence="4" id="KW-1185">Reference proteome</keyword>
<accession>A0A139AJK0</accession>
<evidence type="ECO:0000256" key="2">
    <source>
        <dbReference type="SAM" id="Phobius"/>
    </source>
</evidence>
<feature type="compositionally biased region" description="Polar residues" evidence="1">
    <location>
        <begin position="24"/>
        <end position="34"/>
    </location>
</feature>
<evidence type="ECO:0000313" key="3">
    <source>
        <dbReference type="EMBL" id="KXS16888.1"/>
    </source>
</evidence>
<keyword evidence="2" id="KW-0812">Transmembrane</keyword>
<feature type="transmembrane region" description="Helical" evidence="2">
    <location>
        <begin position="83"/>
        <end position="105"/>
    </location>
</feature>
<sequence length="265" mass="29110">MTNTVKVPEDPPPAYSHSDDRSVETNQDTDTTNLIRGGATTGNVGAYPAHQRKYVTIERSFAHLVPKAGRHGIWAAAFDANNWIILAFFLLVDLPWAIFCTTWVLTTAGLAIGFMVLPFLGIPMGIVFAYSWILLAKADMAMLKQIYPEEEAHVSFVYPPIPQLTVQEGEFFPSAVLRIFRETFLSPDAWKAAIWLGFVKIILAPISFTLACLALCLFVPAMVCCLAGPVFAVMRLCGWLEYFGAWTAMGRPPIVVANLPIAGAV</sequence>
<proteinExistence type="predicted"/>
<feature type="region of interest" description="Disordered" evidence="1">
    <location>
        <begin position="1"/>
        <end position="35"/>
    </location>
</feature>
<gene>
    <name evidence="3" type="ORF">M427DRAFT_68893</name>
</gene>
<feature type="transmembrane region" description="Helical" evidence="2">
    <location>
        <begin position="201"/>
        <end position="234"/>
    </location>
</feature>